<dbReference type="GO" id="GO:0003677">
    <property type="term" value="F:DNA binding"/>
    <property type="evidence" value="ECO:0007669"/>
    <property type="project" value="UniProtKB-KW"/>
</dbReference>
<organism evidence="5 6">
    <name type="scientific">Teredinibacter turnerae (strain ATCC 39867 / T7901)</name>
    <dbReference type="NCBI Taxonomy" id="377629"/>
    <lineage>
        <taxon>Bacteria</taxon>
        <taxon>Pseudomonadati</taxon>
        <taxon>Pseudomonadota</taxon>
        <taxon>Gammaproteobacteria</taxon>
        <taxon>Cellvibrionales</taxon>
        <taxon>Cellvibrionaceae</taxon>
        <taxon>Teredinibacter</taxon>
    </lineage>
</organism>
<accession>C5BQD9</accession>
<dbReference type="KEGG" id="ttu:TERTU_0988"/>
<dbReference type="HOGENOM" id="CLU_119090_4_1_6"/>
<dbReference type="PIRSF" id="PIRSF019455">
    <property type="entry name" value="CopR_AtkY"/>
    <property type="match status" value="1"/>
</dbReference>
<dbReference type="Proteomes" id="UP000009080">
    <property type="component" value="Chromosome"/>
</dbReference>
<name>C5BQD9_TERTT</name>
<evidence type="ECO:0000256" key="3">
    <source>
        <dbReference type="ARBA" id="ARBA00023125"/>
    </source>
</evidence>
<dbReference type="OrthoDB" id="279010at2"/>
<keyword evidence="4" id="KW-0804">Transcription</keyword>
<protein>
    <submittedName>
        <fullName evidence="5">Transcriptional regulator, BlaI/MecI/CopY family</fullName>
    </submittedName>
</protein>
<evidence type="ECO:0000256" key="2">
    <source>
        <dbReference type="ARBA" id="ARBA00023015"/>
    </source>
</evidence>
<dbReference type="InterPro" id="IPR005650">
    <property type="entry name" value="BlaI_family"/>
</dbReference>
<dbReference type="EMBL" id="CP001614">
    <property type="protein sequence ID" value="ACR10934.1"/>
    <property type="molecule type" value="Genomic_DNA"/>
</dbReference>
<evidence type="ECO:0000256" key="1">
    <source>
        <dbReference type="ARBA" id="ARBA00011046"/>
    </source>
</evidence>
<proteinExistence type="inferred from homology"/>
<keyword evidence="2" id="KW-0805">Transcription regulation</keyword>
<dbReference type="InterPro" id="IPR036390">
    <property type="entry name" value="WH_DNA-bd_sf"/>
</dbReference>
<reference evidence="5 6" key="1">
    <citation type="journal article" date="2009" name="PLoS ONE">
        <title>The complete genome of Teredinibacter turnerae T7901: an intracellular endosymbiont of marine wood-boring bivalves (shipworms).</title>
        <authorList>
            <person name="Yang J.C."/>
            <person name="Madupu R."/>
            <person name="Durkin A.S."/>
            <person name="Ekborg N.A."/>
            <person name="Pedamallu C.S."/>
            <person name="Hostetler J.B."/>
            <person name="Radune D."/>
            <person name="Toms B.S."/>
            <person name="Henrissat B."/>
            <person name="Coutinho P.M."/>
            <person name="Schwarz S."/>
            <person name="Field L."/>
            <person name="Trindade-Silva A.E."/>
            <person name="Soares C.A.G."/>
            <person name="Elshahawi S."/>
            <person name="Hanora A."/>
            <person name="Schmidt E.W."/>
            <person name="Haygood M.G."/>
            <person name="Posfai J."/>
            <person name="Benner J."/>
            <person name="Madinger C."/>
            <person name="Nove J."/>
            <person name="Anton B."/>
            <person name="Chaudhary K."/>
            <person name="Foster J."/>
            <person name="Holman A."/>
            <person name="Kumar S."/>
            <person name="Lessard P.A."/>
            <person name="Luyten Y.A."/>
            <person name="Slatko B."/>
            <person name="Wood N."/>
            <person name="Wu B."/>
            <person name="Teplitski M."/>
            <person name="Mougous J.D."/>
            <person name="Ward N."/>
            <person name="Eisen J.A."/>
            <person name="Badger J.H."/>
            <person name="Distel D.L."/>
        </authorList>
    </citation>
    <scope>NUCLEOTIDE SEQUENCE [LARGE SCALE GENOMIC DNA]</scope>
    <source>
        <strain evidence="6">ATCC 39867 / T7901</strain>
    </source>
</reference>
<keyword evidence="3" id="KW-0238">DNA-binding</keyword>
<evidence type="ECO:0000256" key="4">
    <source>
        <dbReference type="ARBA" id="ARBA00023163"/>
    </source>
</evidence>
<dbReference type="Gene3D" id="1.10.10.10">
    <property type="entry name" value="Winged helix-like DNA-binding domain superfamily/Winged helix DNA-binding domain"/>
    <property type="match status" value="1"/>
</dbReference>
<evidence type="ECO:0000313" key="6">
    <source>
        <dbReference type="Proteomes" id="UP000009080"/>
    </source>
</evidence>
<comment type="similarity">
    <text evidence="1">Belongs to the BlaI transcriptional regulatory family.</text>
</comment>
<dbReference type="GO" id="GO:0045892">
    <property type="term" value="P:negative regulation of DNA-templated transcription"/>
    <property type="evidence" value="ECO:0007669"/>
    <property type="project" value="InterPro"/>
</dbReference>
<keyword evidence="6" id="KW-1185">Reference proteome</keyword>
<evidence type="ECO:0000313" key="5">
    <source>
        <dbReference type="EMBL" id="ACR10934.1"/>
    </source>
</evidence>
<dbReference type="SUPFAM" id="SSF46785">
    <property type="entry name" value="Winged helix' DNA-binding domain"/>
    <property type="match status" value="1"/>
</dbReference>
<dbReference type="STRING" id="377629.TERTU_0988"/>
<dbReference type="InterPro" id="IPR036388">
    <property type="entry name" value="WH-like_DNA-bd_sf"/>
</dbReference>
<sequence length="133" mass="15036">MSPIAHYKLSRRERQIMDILYELNEASAQDVLARLPDPPSYSAVRALIARLLEKGVVGFRTEGAKYIYFPKLEQQQASESAIRRVIKTFFKGSPAKAVSALLDMEGDALSAREIEDLERNIARLKALKDKESR</sequence>
<gene>
    <name evidence="5" type="ordered locus">TERTU_0988</name>
</gene>
<dbReference type="RefSeq" id="WP_015817046.1">
    <property type="nucleotide sequence ID" value="NC_012997.1"/>
</dbReference>
<dbReference type="Pfam" id="PF03965">
    <property type="entry name" value="Penicillinase_R"/>
    <property type="match status" value="1"/>
</dbReference>
<dbReference type="eggNOG" id="COG3682">
    <property type="taxonomic scope" value="Bacteria"/>
</dbReference>
<dbReference type="AlphaFoldDB" id="C5BQD9"/>